<feature type="domain" description="Flagellar M-ring C-terminal" evidence="13">
    <location>
        <begin position="266"/>
        <end position="431"/>
    </location>
</feature>
<dbReference type="InterPro" id="IPR000067">
    <property type="entry name" value="FlgMring_FliF"/>
</dbReference>
<sequence length="562" mass="59447">MALAPTQQPAQGGSLVSQAGGMLSNVFAMTRQPAIQRAMPAIMIVVVMVAGLLAWSLLSAPARTTLYPGMAEGDKAQVMEALSSNGINAVVDTATGDIQVPSADYYRARMLLASAGLPQSVPAGSDVISDLPMGASKSVESARLRQAQEFDLARSITEIAAVTGARVHLALSERSAFLRDSQPPRASVFLQLAQGRALDRGQVDAIVNLVSSSVPGMAREDVTVVDQMGRLLSRGSDDASLILSDRELEHRVQIENLYRQRIEAILAPIVGVDNLSVQVTVDMDFTRTETTAEMLDPNGSVVLSEQSSESESNQSSARGIPGAISNAPPPDPTLADANTAATEEAASTSPTNRSSSSTRNYEISRTVTATQAPGAKVTRISAAIVLRQEPAAEGEEGASGPDVEGLERLARNAIGFSEDRGDSLTIVAQEFQPIEVASVSAVRGMTWLPDLLRQGAIILALAIVGLGVVRPLLDRVLVPASDTLEVAHAMQAAAVEVGEGETLTEVQKRLDSRRREMAESVMGAEVSREDKFAAIRQLASDDPARIASVLHRMMADEIDQVN</sequence>
<reference evidence="14 15" key="1">
    <citation type="submission" date="2020-03" db="EMBL/GenBank/DDBJ databases">
        <title>Bacterial isolates of synthetic phycosphere.</title>
        <authorList>
            <person name="Fu H."/>
            <person name="Moran M.A."/>
        </authorList>
    </citation>
    <scope>NUCLEOTIDE SEQUENCE [LARGE SCALE GENOMIC DNA]</scope>
    <source>
        <strain evidence="14 15">HF1</strain>
    </source>
</reference>
<dbReference type="NCBIfam" id="TIGR00206">
    <property type="entry name" value="fliF"/>
    <property type="match status" value="1"/>
</dbReference>
<evidence type="ECO:0000256" key="9">
    <source>
        <dbReference type="PIRNR" id="PIRNR004862"/>
    </source>
</evidence>
<dbReference type="Pfam" id="PF08345">
    <property type="entry name" value="YscJ_FliF_C"/>
    <property type="match status" value="1"/>
</dbReference>
<dbReference type="RefSeq" id="WP_167635785.1">
    <property type="nucleotide sequence ID" value="NZ_JAATOP010000001.1"/>
</dbReference>
<feature type="compositionally biased region" description="Low complexity" evidence="10">
    <location>
        <begin position="304"/>
        <end position="316"/>
    </location>
</feature>
<keyword evidence="6 11" id="KW-1133">Transmembrane helix</keyword>
<evidence type="ECO:0000256" key="8">
    <source>
        <dbReference type="ARBA" id="ARBA00023143"/>
    </source>
</evidence>
<dbReference type="InterPro" id="IPR013556">
    <property type="entry name" value="Flag_M-ring_C"/>
</dbReference>
<evidence type="ECO:0000313" key="15">
    <source>
        <dbReference type="Proteomes" id="UP000709466"/>
    </source>
</evidence>
<feature type="compositionally biased region" description="Low complexity" evidence="10">
    <location>
        <begin position="333"/>
        <end position="360"/>
    </location>
</feature>
<evidence type="ECO:0000259" key="13">
    <source>
        <dbReference type="Pfam" id="PF08345"/>
    </source>
</evidence>
<keyword evidence="8 9" id="KW-0975">Bacterial flagellum</keyword>
<keyword evidence="5 11" id="KW-0812">Transmembrane</keyword>
<name>A0ABX0VT29_9RHOB</name>
<keyword evidence="4" id="KW-1003">Cell membrane</keyword>
<dbReference type="PIRSF" id="PIRSF004862">
    <property type="entry name" value="FliF"/>
    <property type="match status" value="1"/>
</dbReference>
<keyword evidence="14" id="KW-0969">Cilium</keyword>
<dbReference type="EMBL" id="JAATOP010000001">
    <property type="protein sequence ID" value="NIY70890.1"/>
    <property type="molecule type" value="Genomic_DNA"/>
</dbReference>
<dbReference type="InterPro" id="IPR006182">
    <property type="entry name" value="FliF_N_dom"/>
</dbReference>
<evidence type="ECO:0000259" key="12">
    <source>
        <dbReference type="Pfam" id="PF01514"/>
    </source>
</evidence>
<evidence type="ECO:0000256" key="1">
    <source>
        <dbReference type="ARBA" id="ARBA00004117"/>
    </source>
</evidence>
<dbReference type="InterPro" id="IPR043427">
    <property type="entry name" value="YscJ/FliF"/>
</dbReference>
<evidence type="ECO:0000256" key="4">
    <source>
        <dbReference type="ARBA" id="ARBA00022475"/>
    </source>
</evidence>
<keyword evidence="15" id="KW-1185">Reference proteome</keyword>
<dbReference type="PRINTS" id="PR01009">
    <property type="entry name" value="FLGMRINGFLIF"/>
</dbReference>
<dbReference type="Pfam" id="PF01514">
    <property type="entry name" value="YscJ_FliF"/>
    <property type="match status" value="1"/>
</dbReference>
<organism evidence="14 15">
    <name type="scientific">Marivivens donghaensis</name>
    <dbReference type="NCBI Taxonomy" id="1699413"/>
    <lineage>
        <taxon>Bacteria</taxon>
        <taxon>Pseudomonadati</taxon>
        <taxon>Pseudomonadota</taxon>
        <taxon>Alphaproteobacteria</taxon>
        <taxon>Rhodobacterales</taxon>
        <taxon>Paracoccaceae</taxon>
        <taxon>Marivivens group</taxon>
        <taxon>Marivivens</taxon>
    </lineage>
</organism>
<comment type="similarity">
    <text evidence="3 9">Belongs to the FliF family.</text>
</comment>
<comment type="subcellular location">
    <subcellularLocation>
        <location evidence="1 9">Bacterial flagellum basal body</location>
    </subcellularLocation>
    <subcellularLocation>
        <location evidence="2">Cell membrane</location>
        <topology evidence="2">Multi-pass membrane protein</topology>
    </subcellularLocation>
</comment>
<feature type="transmembrane region" description="Helical" evidence="11">
    <location>
        <begin position="38"/>
        <end position="58"/>
    </location>
</feature>
<dbReference type="Proteomes" id="UP000709466">
    <property type="component" value="Unassembled WGS sequence"/>
</dbReference>
<comment type="function">
    <text evidence="9">The M ring may be actively involved in energy transduction.</text>
</comment>
<proteinExistence type="inferred from homology"/>
<feature type="domain" description="Flagellar M-ring N-terminal" evidence="12">
    <location>
        <begin position="59"/>
        <end position="233"/>
    </location>
</feature>
<dbReference type="InterPro" id="IPR045851">
    <property type="entry name" value="AMP-bd_C_sf"/>
</dbReference>
<evidence type="ECO:0000256" key="10">
    <source>
        <dbReference type="SAM" id="MobiDB-lite"/>
    </source>
</evidence>
<dbReference type="PANTHER" id="PTHR30046">
    <property type="entry name" value="FLAGELLAR M-RING PROTEIN"/>
    <property type="match status" value="1"/>
</dbReference>
<evidence type="ECO:0000313" key="14">
    <source>
        <dbReference type="EMBL" id="NIY70890.1"/>
    </source>
</evidence>
<comment type="caution">
    <text evidence="14">The sequence shown here is derived from an EMBL/GenBank/DDBJ whole genome shotgun (WGS) entry which is preliminary data.</text>
</comment>
<evidence type="ECO:0000256" key="5">
    <source>
        <dbReference type="ARBA" id="ARBA00022692"/>
    </source>
</evidence>
<dbReference type="Gene3D" id="3.30.70.1530">
    <property type="entry name" value="Hypothetical protein rpa1041"/>
    <property type="match status" value="1"/>
</dbReference>
<keyword evidence="7 11" id="KW-0472">Membrane</keyword>
<feature type="region of interest" description="Disordered" evidence="10">
    <location>
        <begin position="296"/>
        <end position="367"/>
    </location>
</feature>
<accession>A0ABX0VT29</accession>
<evidence type="ECO:0000256" key="11">
    <source>
        <dbReference type="SAM" id="Phobius"/>
    </source>
</evidence>
<keyword evidence="14" id="KW-0966">Cell projection</keyword>
<evidence type="ECO:0000256" key="2">
    <source>
        <dbReference type="ARBA" id="ARBA00004651"/>
    </source>
</evidence>
<evidence type="ECO:0000256" key="3">
    <source>
        <dbReference type="ARBA" id="ARBA00007971"/>
    </source>
</evidence>
<dbReference type="PANTHER" id="PTHR30046:SF0">
    <property type="entry name" value="FLAGELLAR M-RING PROTEIN"/>
    <property type="match status" value="1"/>
</dbReference>
<evidence type="ECO:0000256" key="7">
    <source>
        <dbReference type="ARBA" id="ARBA00023136"/>
    </source>
</evidence>
<dbReference type="Gene3D" id="3.30.300.30">
    <property type="match status" value="1"/>
</dbReference>
<keyword evidence="14" id="KW-0282">Flagellum</keyword>
<gene>
    <name evidence="14" type="primary">fliF</name>
    <name evidence="14" type="ORF">HCZ30_00405</name>
</gene>
<protein>
    <recommendedName>
        <fullName evidence="9">Flagellar M-ring protein</fullName>
    </recommendedName>
</protein>
<evidence type="ECO:0000256" key="6">
    <source>
        <dbReference type="ARBA" id="ARBA00022989"/>
    </source>
</evidence>